<proteinExistence type="predicted"/>
<evidence type="ECO:0000313" key="2">
    <source>
        <dbReference type="EMBL" id="SEN28646.1"/>
    </source>
</evidence>
<dbReference type="OrthoDB" id="6191549at2"/>
<dbReference type="STRING" id="917.SAMN05216326_10924"/>
<feature type="transmembrane region" description="Helical" evidence="1">
    <location>
        <begin position="12"/>
        <end position="34"/>
    </location>
</feature>
<sequence length="682" mass="75835">MSQCSISSLRKGPITVISLILITCALMLCASAAFPRLALIFDDIKHPAFEVKSVLSRFVSGGDKAGEIEIVIGELKVQDYVWKNIRLSCGTFQYGRTAMQCEDGYVRIPEFIAFPVAFHVFFDAQTLTIKGFPAKNESWEVALQWNNISWQGVVTIHDISLDSIAKWLPDQEKVPMPGDGRVSGNVSFSGNGADLRTAAMDLSIEKLAFSDRGGLHAGDNISLLLKGGINRAPHQSRWHWHSDVYWQQGEVFWQPIYMAGSDHYLNLQGIFDGETIRLMESAVKLNGLGVFDFSGILDLSSKQLSTLELKADGVRLSALYEQLLQPFLRNTAFAEIQLTGDVDWLVRVEDGVVQSLQIDFDEVSIVDARNRFAFYRINAHIPWLFEGATVADISFLSGHVLSIPLGEVRVPLELNQFDIFLPQVTLPVLDGHLKLENFGAKYTEDGWRWKFNGGLTPISMEALTNVLQTQPMHGTLSGYIPEVNFDGNTVSVNGVLQLSVFDGSIVMHNLKLIEPMGLAPHLMADIAMRNLDLELLTGTFSFGKVEGRVDIDVQNLELANWVPVHFDAHLFSSSGSYSRRISQAAIENISALGGKGAVAAIQRSILRFFEEFRYAEIGWRCKLRLNICYMGGIDAEPESRYTLIQGGGVPAITVIGYNREVGWQELISRLQRITSENEPIIQ</sequence>
<keyword evidence="1" id="KW-1133">Transmembrane helix</keyword>
<evidence type="ECO:0008006" key="4">
    <source>
        <dbReference type="Google" id="ProtNLM"/>
    </source>
</evidence>
<keyword evidence="1" id="KW-0812">Transmembrane</keyword>
<accession>A0A1H8FAN7</accession>
<name>A0A1H8FAN7_9PROT</name>
<dbReference type="AlphaFoldDB" id="A0A1H8FAN7"/>
<dbReference type="Proteomes" id="UP000199459">
    <property type="component" value="Unassembled WGS sequence"/>
</dbReference>
<protein>
    <recommendedName>
        <fullName evidence="4">Dicarboxylate transport</fullName>
    </recommendedName>
</protein>
<evidence type="ECO:0000313" key="3">
    <source>
        <dbReference type="Proteomes" id="UP000199459"/>
    </source>
</evidence>
<dbReference type="RefSeq" id="WP_143056918.1">
    <property type="nucleotide sequence ID" value="NZ_FOCP01000012.1"/>
</dbReference>
<evidence type="ECO:0000256" key="1">
    <source>
        <dbReference type="SAM" id="Phobius"/>
    </source>
</evidence>
<keyword evidence="1" id="KW-0472">Membrane</keyword>
<reference evidence="2 3" key="1">
    <citation type="submission" date="2016-10" db="EMBL/GenBank/DDBJ databases">
        <authorList>
            <person name="de Groot N.N."/>
        </authorList>
    </citation>
    <scope>NUCLEOTIDE SEQUENCE [LARGE SCALE GENOMIC DNA]</scope>
    <source>
        <strain evidence="2 3">Nm22</strain>
    </source>
</reference>
<organism evidence="2 3">
    <name type="scientific">Nitrosomonas marina</name>
    <dbReference type="NCBI Taxonomy" id="917"/>
    <lineage>
        <taxon>Bacteria</taxon>
        <taxon>Pseudomonadati</taxon>
        <taxon>Pseudomonadota</taxon>
        <taxon>Betaproteobacteria</taxon>
        <taxon>Nitrosomonadales</taxon>
        <taxon>Nitrosomonadaceae</taxon>
        <taxon>Nitrosomonas</taxon>
    </lineage>
</organism>
<dbReference type="EMBL" id="FOCP01000012">
    <property type="protein sequence ID" value="SEN28646.1"/>
    <property type="molecule type" value="Genomic_DNA"/>
</dbReference>
<gene>
    <name evidence="2" type="ORF">SAMN05216325_11275</name>
</gene>